<reference evidence="2 3" key="1">
    <citation type="submission" date="2023-07" db="EMBL/GenBank/DDBJ databases">
        <title>Sorghum-associated microbial communities from plants grown in Nebraska, USA.</title>
        <authorList>
            <person name="Schachtman D."/>
        </authorList>
    </citation>
    <scope>NUCLEOTIDE SEQUENCE [LARGE SCALE GENOMIC DNA]</scope>
    <source>
        <strain evidence="2 3">DS1709</strain>
    </source>
</reference>
<evidence type="ECO:0000259" key="1">
    <source>
        <dbReference type="Pfam" id="PF20041"/>
    </source>
</evidence>
<sequence>MKNIVIFTLALWAGATYRAQTTTENFVKATTCLDADCVKKQVTVQYFDGLGRAKQVVNVKASPQGKDVVNYIEYDQFGRQVKDYLPVPQSVTQNGAIYVAPLANASSVYGSEKIFAEKVLESSPLNRLQEQIQPGTAWSTKPIKFGYDANAADEVKKYSVTTIWENGASKSSISGIGTYGANQLYKNTVTDEDGNITIEYKNGKGQTVLVRKMLNSTEKADTYYVYNNYNQLALVIPPLASVGTVDQTVLDNLCYQYRYDGDSRLVEKKLPGKGWEYMLYDKQDRLVATQDAELKKKGQWLYTKYDKFGRVAITGISTGSDRNTEQTEINGISPNNVNRIPTVFFNRQGMDVYYDTPDTTYPNSSKWVTLLSLNYYDTYPGYSFNPGFPSTIYGKQILTDNPATVGKSTKSLPVLSLVKNIEDDNWTKMYSYYDMKGRVIGTHTINHLGGYTKTESDLDFAGMALQTKTYHKKLSTDPEKVITETFTYDDQNRLKTHKHKIDNNPEEILAQNEYNELSQLTKKKVGGTNIAVPYQTIDYTYNIRGWMTQINDPDNLGGDLFGYRIKYNQVQGLEIPDASDTGLKVLPKFNGNIAEIDWKTSTQENEPLKRYGYVYDGLNRLSAGFYQNSTNPSLREYYEKITYDLNGNIKTLKRTAGKIGTTVRTIDDLTYSYFSGNASNRLQKVTETVQIFSGYPYTAVPTDIGYDDNGNMTSQIDKGISSIQYNYLNLPKQITQNAVSTNYTYRADGVKVKKLFGSVETHYLDGFQYKYTEPWEDPNGVMINPEMKLRIIPTSEGYYDSLLGLYIYNYTDHLGNVRLSYADTNHDGIIQGRDLRVRTCTDLGNGEQACVETFTPGEVAEVNNYYPFGLLHDYNETTQNAYQYKYNGKELQETGMYDYGARFYMPDIGRWGVVDPLAEKMRRHSPYNYAFNNPIRFIDPDGRQGKDIIILTANGSLKASKEMLYKTAEGKRIWDKYGTSKTDDIYINSSIFPSKSSRVAAETYTITGTESFIKNGKVDGVSKPYPSMGSFEGVDISKSKEKKVHLMAFNEAFFQNEASEKYTKTTESVTLGTVTEEYNLEDLTKVLYHETKAHIEDATGDADADHKKLGESKFQGYIRPNSPMDIFEKQLYQVVRAMNENKQHENK</sequence>
<keyword evidence="3" id="KW-1185">Reference proteome</keyword>
<comment type="caution">
    <text evidence="2">The sequence shown here is derived from an EMBL/GenBank/DDBJ whole genome shotgun (WGS) entry which is preliminary data.</text>
</comment>
<dbReference type="Gene3D" id="2.180.10.10">
    <property type="entry name" value="RHS repeat-associated core"/>
    <property type="match status" value="1"/>
</dbReference>
<dbReference type="InterPro" id="IPR045619">
    <property type="entry name" value="DUF6443"/>
</dbReference>
<dbReference type="Pfam" id="PF20041">
    <property type="entry name" value="DUF6443"/>
    <property type="match status" value="1"/>
</dbReference>
<feature type="domain" description="DUF6443" evidence="1">
    <location>
        <begin position="30"/>
        <end position="141"/>
    </location>
</feature>
<accession>A0ABU1LBP1</accession>
<dbReference type="PANTHER" id="PTHR32305:SF15">
    <property type="entry name" value="PROTEIN RHSA-RELATED"/>
    <property type="match status" value="1"/>
</dbReference>
<dbReference type="NCBIfam" id="TIGR03696">
    <property type="entry name" value="Rhs_assc_core"/>
    <property type="match status" value="1"/>
</dbReference>
<protein>
    <submittedName>
        <fullName evidence="2">RHS repeat-associated protein</fullName>
    </submittedName>
</protein>
<dbReference type="PANTHER" id="PTHR32305">
    <property type="match status" value="1"/>
</dbReference>
<organism evidence="2 3">
    <name type="scientific">Chryseobacterium geocarposphaerae</name>
    <dbReference type="NCBI Taxonomy" id="1416776"/>
    <lineage>
        <taxon>Bacteria</taxon>
        <taxon>Pseudomonadati</taxon>
        <taxon>Bacteroidota</taxon>
        <taxon>Flavobacteriia</taxon>
        <taxon>Flavobacteriales</taxon>
        <taxon>Weeksellaceae</taxon>
        <taxon>Chryseobacterium group</taxon>
        <taxon>Chryseobacterium</taxon>
    </lineage>
</organism>
<name>A0ABU1LBP1_9FLAO</name>
<gene>
    <name evidence="2" type="ORF">J2781_000895</name>
</gene>
<dbReference type="RefSeq" id="WP_115980669.1">
    <property type="nucleotide sequence ID" value="NZ_JAVDQS010000002.1"/>
</dbReference>
<proteinExistence type="predicted"/>
<evidence type="ECO:0000313" key="3">
    <source>
        <dbReference type="Proteomes" id="UP001184853"/>
    </source>
</evidence>
<evidence type="ECO:0000313" key="2">
    <source>
        <dbReference type="EMBL" id="MDR6403980.1"/>
    </source>
</evidence>
<dbReference type="InterPro" id="IPR022385">
    <property type="entry name" value="Rhs_assc_core"/>
</dbReference>
<dbReference type="EMBL" id="JAVDQS010000002">
    <property type="protein sequence ID" value="MDR6403980.1"/>
    <property type="molecule type" value="Genomic_DNA"/>
</dbReference>
<dbReference type="Proteomes" id="UP001184853">
    <property type="component" value="Unassembled WGS sequence"/>
</dbReference>
<dbReference type="InterPro" id="IPR050708">
    <property type="entry name" value="T6SS_VgrG/RHS"/>
</dbReference>